<feature type="domain" description="SWIRM" evidence="4">
    <location>
        <begin position="40"/>
        <end position="144"/>
    </location>
</feature>
<accession>A0A158R569</accession>
<sequence length="673" mass="76470">MDSERKSLDMAEMSKEESLKLIETFKSKDILQWEDDDISLNCAAETSALPPSELSALEKNAFRDVTESPSVTLLYLFIRNKILQMWHTTPVIELSVQDVEEQLPIPYNCECFVICDAALTSRIFEFLKRYGYINHGIFKLRSGITTSTVKSVIIIGGGIAGLAAARQLKYFGIESRVIEARGRIGGRIFTYKKPNANFVADLGGMFIMGLNRNPIVDVLKQVNLTLKDCKTSVIPVYDSEGRFLMMLSAVEFRREEYELQLQREELYLQQIEYLEQMKRDEETMLILKEALLKKQLKLEEMSKRYKLSSKNEASKMQLEVAIKCNKKEIADMVEKYDICEKRFVEYDSKLAEFRRNGITEVFMNRSDRKKLDFYLSCLELATGAPASLCSTKLSHIDCVNRPFGSCVFVSEGMSVIIDELAHGFDIQTNCRVRSVSYNSQGVKVKYEYQNNFKREFMEISADACICTLPLGLLKSSRESGSILFDPPLPDWKKQACSFLGFGNICKVILIFEEKFWNTPIFGRLNDGDRGYFNLFYGLCEDPVLIGMISGEAAYQIDKVENPDAIVNDAMKLLKEIFNDRCPNEPKDAVVSRWGIDNYARGSNAFYTPKCRGDEPEKIATPLKDDTGVQRLFFAGEHTNAKHLGTIHGAYLSGVYNAALIANQFLGCNFEKKD</sequence>
<dbReference type="WBParaSite" id="SMUV_0000564301-mRNA-1">
    <property type="protein sequence ID" value="SMUV_0000564301-mRNA-1"/>
    <property type="gene ID" value="SMUV_0000564301"/>
</dbReference>
<dbReference type="InterPro" id="IPR036388">
    <property type="entry name" value="WH-like_DNA-bd_sf"/>
</dbReference>
<dbReference type="Gene3D" id="1.10.10.10">
    <property type="entry name" value="Winged helix-like DNA-binding domain superfamily/Winged helix DNA-binding domain"/>
    <property type="match status" value="1"/>
</dbReference>
<evidence type="ECO:0000256" key="3">
    <source>
        <dbReference type="ARBA" id="ARBA00023002"/>
    </source>
</evidence>
<protein>
    <submittedName>
        <fullName evidence="6">SWIRM domain-containing protein</fullName>
    </submittedName>
</protein>
<evidence type="ECO:0000313" key="5">
    <source>
        <dbReference type="Proteomes" id="UP000046393"/>
    </source>
</evidence>
<reference evidence="6" key="1">
    <citation type="submission" date="2016-04" db="UniProtKB">
        <authorList>
            <consortium name="WormBaseParasite"/>
        </authorList>
    </citation>
    <scope>IDENTIFICATION</scope>
</reference>
<dbReference type="InterPro" id="IPR002937">
    <property type="entry name" value="Amino_oxidase"/>
</dbReference>
<dbReference type="Gene3D" id="3.50.50.60">
    <property type="entry name" value="FAD/NAD(P)-binding domain"/>
    <property type="match status" value="2"/>
</dbReference>
<dbReference type="GO" id="GO:0005634">
    <property type="term" value="C:nucleus"/>
    <property type="evidence" value="ECO:0007669"/>
    <property type="project" value="UniProtKB-SubCell"/>
</dbReference>
<dbReference type="InterPro" id="IPR009057">
    <property type="entry name" value="Homeodomain-like_sf"/>
</dbReference>
<evidence type="ECO:0000259" key="4">
    <source>
        <dbReference type="PROSITE" id="PS50934"/>
    </source>
</evidence>
<dbReference type="Gene3D" id="3.90.660.10">
    <property type="match status" value="2"/>
</dbReference>
<dbReference type="STRING" id="451379.A0A158R569"/>
<dbReference type="PANTHER" id="PTHR10742:SF386">
    <property type="entry name" value="LYSINE-SPECIFIC HISTONE DEMETHYLASE 1A"/>
    <property type="match status" value="1"/>
</dbReference>
<dbReference type="SUPFAM" id="SSF51905">
    <property type="entry name" value="FAD/NAD(P)-binding domain"/>
    <property type="match status" value="1"/>
</dbReference>
<name>A0A158R569_9BILA</name>
<dbReference type="SUPFAM" id="SSF54373">
    <property type="entry name" value="FAD-linked reductases, C-terminal domain"/>
    <property type="match status" value="1"/>
</dbReference>
<dbReference type="InterPro" id="IPR036188">
    <property type="entry name" value="FAD/NAD-bd_sf"/>
</dbReference>
<evidence type="ECO:0000256" key="1">
    <source>
        <dbReference type="ARBA" id="ARBA00004123"/>
    </source>
</evidence>
<dbReference type="GO" id="GO:0003682">
    <property type="term" value="F:chromatin binding"/>
    <property type="evidence" value="ECO:0007669"/>
    <property type="project" value="TreeGrafter"/>
</dbReference>
<dbReference type="InterPro" id="IPR050281">
    <property type="entry name" value="Flavin_monoamine_oxidase"/>
</dbReference>
<dbReference type="Pfam" id="PF01593">
    <property type="entry name" value="Amino_oxidase"/>
    <property type="match status" value="1"/>
</dbReference>
<dbReference type="SUPFAM" id="SSF46689">
    <property type="entry name" value="Homeodomain-like"/>
    <property type="match status" value="1"/>
</dbReference>
<keyword evidence="5" id="KW-1185">Reference proteome</keyword>
<comment type="similarity">
    <text evidence="2">Belongs to the flavin monoamine oxidase family.</text>
</comment>
<proteinExistence type="inferred from homology"/>
<keyword evidence="3" id="KW-0560">Oxidoreductase</keyword>
<dbReference type="GO" id="GO:0140682">
    <property type="term" value="F:FAD-dependent H3K4me/H3K4me3 demethylase activity"/>
    <property type="evidence" value="ECO:0007669"/>
    <property type="project" value="UniProtKB-ARBA"/>
</dbReference>
<comment type="subcellular location">
    <subcellularLocation>
        <location evidence="1">Nucleus</location>
    </subcellularLocation>
</comment>
<dbReference type="GO" id="GO:0050660">
    <property type="term" value="F:flavin adenine dinucleotide binding"/>
    <property type="evidence" value="ECO:0007669"/>
    <property type="project" value="TreeGrafter"/>
</dbReference>
<dbReference type="PANTHER" id="PTHR10742">
    <property type="entry name" value="FLAVIN MONOAMINE OXIDASE"/>
    <property type="match status" value="1"/>
</dbReference>
<evidence type="ECO:0000256" key="2">
    <source>
        <dbReference type="ARBA" id="ARBA00005995"/>
    </source>
</evidence>
<evidence type="ECO:0000313" key="6">
    <source>
        <dbReference type="WBParaSite" id="SMUV_0000564301-mRNA-1"/>
    </source>
</evidence>
<dbReference type="InterPro" id="IPR007526">
    <property type="entry name" value="SWIRM"/>
</dbReference>
<dbReference type="PROSITE" id="PS50934">
    <property type="entry name" value="SWIRM"/>
    <property type="match status" value="1"/>
</dbReference>
<dbReference type="Proteomes" id="UP000046393">
    <property type="component" value="Unplaced"/>
</dbReference>
<organism evidence="5 6">
    <name type="scientific">Syphacia muris</name>
    <dbReference type="NCBI Taxonomy" id="451379"/>
    <lineage>
        <taxon>Eukaryota</taxon>
        <taxon>Metazoa</taxon>
        <taxon>Ecdysozoa</taxon>
        <taxon>Nematoda</taxon>
        <taxon>Chromadorea</taxon>
        <taxon>Rhabditida</taxon>
        <taxon>Spirurina</taxon>
        <taxon>Oxyuridomorpha</taxon>
        <taxon>Oxyuroidea</taxon>
        <taxon>Oxyuridae</taxon>
        <taxon>Syphacia</taxon>
    </lineage>
</organism>
<dbReference type="AlphaFoldDB" id="A0A158R569"/>
<dbReference type="Pfam" id="PF04433">
    <property type="entry name" value="SWIRM"/>
    <property type="match status" value="1"/>
</dbReference>